<name>A0A7R6PGD7_9BACT</name>
<dbReference type="InterPro" id="IPR013785">
    <property type="entry name" value="Aldolase_TIM"/>
</dbReference>
<dbReference type="InterPro" id="IPR006638">
    <property type="entry name" value="Elp3/MiaA/NifB-like_rSAM"/>
</dbReference>
<dbReference type="SFLD" id="SFLDG01060">
    <property type="entry name" value="BATS_domain_containing"/>
    <property type="match status" value="1"/>
</dbReference>
<dbReference type="AlphaFoldDB" id="A0A7R6PGD7"/>
<dbReference type="NCBIfam" id="TIGR03956">
    <property type="entry name" value="rSAM_HydE"/>
    <property type="match status" value="1"/>
</dbReference>
<dbReference type="Pfam" id="PF04055">
    <property type="entry name" value="Radical_SAM"/>
    <property type="match status" value="1"/>
</dbReference>
<organism evidence="8 9">
    <name type="scientific">Thermotomaculum hydrothermale</name>
    <dbReference type="NCBI Taxonomy" id="981385"/>
    <lineage>
        <taxon>Bacteria</taxon>
        <taxon>Pseudomonadati</taxon>
        <taxon>Acidobacteriota</taxon>
        <taxon>Holophagae</taxon>
        <taxon>Thermotomaculales</taxon>
        <taxon>Thermotomaculaceae</taxon>
        <taxon>Thermotomaculum</taxon>
    </lineage>
</organism>
<feature type="binding site" evidence="6">
    <location>
        <position position="152"/>
    </location>
    <ligand>
        <name>S-adenosyl-L-methionine</name>
        <dbReference type="ChEBI" id="CHEBI:59789"/>
    </ligand>
</feature>
<dbReference type="CDD" id="cd01335">
    <property type="entry name" value="Radical_SAM"/>
    <property type="match status" value="1"/>
</dbReference>
<dbReference type="SFLD" id="SFLDS00029">
    <property type="entry name" value="Radical_SAM"/>
    <property type="match status" value="1"/>
</dbReference>
<feature type="domain" description="Radical SAM core" evidence="7">
    <location>
        <begin position="37"/>
        <end position="269"/>
    </location>
</feature>
<keyword evidence="9" id="KW-1185">Reference proteome</keyword>
<keyword evidence="3 5" id="KW-0408">Iron</keyword>
<dbReference type="SFLD" id="SFLDG01280">
    <property type="entry name" value="HydE/PylB-like"/>
    <property type="match status" value="1"/>
</dbReference>
<dbReference type="InterPro" id="IPR034422">
    <property type="entry name" value="HydE/PylB-like"/>
</dbReference>
<keyword evidence="1 5" id="KW-0949">S-adenosyl-L-methionine</keyword>
<dbReference type="SUPFAM" id="SSF102114">
    <property type="entry name" value="Radical SAM enzymes"/>
    <property type="match status" value="1"/>
</dbReference>
<comment type="cofactor">
    <cofactor evidence="5">
        <name>[4Fe-4S] cluster</name>
        <dbReference type="ChEBI" id="CHEBI:49883"/>
    </cofactor>
    <text evidence="5">Binds 1 [4Fe-4S] cluster. The cluster is coordinated with 3 cysteines and an exchangeable S-adenosyl-L-methionine.</text>
</comment>
<evidence type="ECO:0000313" key="9">
    <source>
        <dbReference type="Proteomes" id="UP000595564"/>
    </source>
</evidence>
<accession>A0A7R6PGD7</accession>
<proteinExistence type="predicted"/>
<evidence type="ECO:0000256" key="2">
    <source>
        <dbReference type="ARBA" id="ARBA00022723"/>
    </source>
</evidence>
<dbReference type="GO" id="GO:0046872">
    <property type="term" value="F:metal ion binding"/>
    <property type="evidence" value="ECO:0007669"/>
    <property type="project" value="UniProtKB-KW"/>
</dbReference>
<feature type="binding site" evidence="5">
    <location>
        <position position="58"/>
    </location>
    <ligand>
        <name>[4Fe-4S] cluster</name>
        <dbReference type="ChEBI" id="CHEBI:49883"/>
        <note>4Fe-4S-S-AdoMet</note>
    </ligand>
</feature>
<dbReference type="RefSeq" id="WP_201327549.1">
    <property type="nucleotide sequence ID" value="NZ_AP017470.1"/>
</dbReference>
<dbReference type="KEGG" id="thyd:TTHT_1779"/>
<keyword evidence="5" id="KW-0004">4Fe-4S</keyword>
<dbReference type="PIRSF" id="PIRSF004762">
    <property type="entry name" value="CHP00423"/>
    <property type="match status" value="1"/>
</dbReference>
<dbReference type="InterPro" id="IPR058240">
    <property type="entry name" value="rSAM_sf"/>
</dbReference>
<evidence type="ECO:0000256" key="1">
    <source>
        <dbReference type="ARBA" id="ARBA00022691"/>
    </source>
</evidence>
<dbReference type="Gene3D" id="3.20.20.70">
    <property type="entry name" value="Aldolase class I"/>
    <property type="match status" value="1"/>
</dbReference>
<gene>
    <name evidence="8" type="primary">bioB</name>
    <name evidence="8" type="ORF">TTHT_1779</name>
</gene>
<reference evidence="8 9" key="1">
    <citation type="journal article" date="2012" name="Extremophiles">
        <title>Thermotomaculum hydrothermale gen. nov., sp. nov., a novel heterotrophic thermophile within the phylum Acidobacteria from a deep-sea hydrothermal vent chimney in the Southern Okinawa Trough.</title>
        <authorList>
            <person name="Izumi H."/>
            <person name="Nunoura T."/>
            <person name="Miyazaki M."/>
            <person name="Mino S."/>
            <person name="Toki T."/>
            <person name="Takai K."/>
            <person name="Sako Y."/>
            <person name="Sawabe T."/>
            <person name="Nakagawa S."/>
        </authorList>
    </citation>
    <scope>NUCLEOTIDE SEQUENCE [LARGE SCALE GENOMIC DNA]</scope>
    <source>
        <strain evidence="8 9">AC55</strain>
    </source>
</reference>
<dbReference type="Proteomes" id="UP000595564">
    <property type="component" value="Chromosome"/>
</dbReference>
<dbReference type="PANTHER" id="PTHR43726:SF1">
    <property type="entry name" value="BIOTIN SYNTHASE"/>
    <property type="match status" value="1"/>
</dbReference>
<feature type="binding site" evidence="6">
    <location>
        <position position="127"/>
    </location>
    <ligand>
        <name>(3R)-3-methyl-D-ornithine</name>
        <dbReference type="ChEBI" id="CHEBI:64642"/>
    </ligand>
</feature>
<keyword evidence="8" id="KW-0808">Transferase</keyword>
<evidence type="ECO:0000313" key="8">
    <source>
        <dbReference type="EMBL" id="BBB33244.1"/>
    </source>
</evidence>
<dbReference type="GO" id="GO:0004076">
    <property type="term" value="F:biotin synthase activity"/>
    <property type="evidence" value="ECO:0007669"/>
    <property type="project" value="UniProtKB-EC"/>
</dbReference>
<dbReference type="InterPro" id="IPR024021">
    <property type="entry name" value="FeFe-hyd_HydE_rSAM"/>
</dbReference>
<evidence type="ECO:0000256" key="5">
    <source>
        <dbReference type="PIRSR" id="PIRSR004762-1"/>
    </source>
</evidence>
<sequence length="351" mass="40066">MRNVSQREIEEMLKAEGKEFDLLIEKAGKVRRKHVGNKVYLRGVIEFTNKCSKNCYYCGIRKGNKSLKRYFMSKEDILKSVRFASEKGLGSVVLQGGELKGKQYVSFIEEIIKEIKRIDSSLMITLSLGEAGFDDYKRWFDAGAERCLLRIETSNSDLYKKWHPQDHKFEERLKCLENIKKIGYQTGTGVLIGAPYQTIEDLAKDILFYKDFDVDMIGMGPYVIHYQTPWGSEFKDWFERERENIFKLAIKMIAATRIVMKDINIASTSALAALHSEGRVIGLKAGGNVIMPDITLPEYKENYKLYENKPSLNSPLEQSLNSILLVIDRAGFIPAIGEEGSSLHYLKRVSG</sequence>
<evidence type="ECO:0000259" key="7">
    <source>
        <dbReference type="PROSITE" id="PS51918"/>
    </source>
</evidence>
<evidence type="ECO:0000256" key="4">
    <source>
        <dbReference type="ARBA" id="ARBA00023014"/>
    </source>
</evidence>
<dbReference type="PROSITE" id="PS51918">
    <property type="entry name" value="RADICAL_SAM"/>
    <property type="match status" value="1"/>
</dbReference>
<dbReference type="InterPro" id="IPR007197">
    <property type="entry name" value="rSAM"/>
</dbReference>
<feature type="binding site" evidence="6">
    <location>
        <position position="172"/>
    </location>
    <ligand>
        <name>S-adenosyl-L-methionine</name>
        <dbReference type="ChEBI" id="CHEBI:59789"/>
    </ligand>
</feature>
<evidence type="ECO:0000256" key="3">
    <source>
        <dbReference type="ARBA" id="ARBA00023004"/>
    </source>
</evidence>
<evidence type="ECO:0000256" key="6">
    <source>
        <dbReference type="PIRSR" id="PIRSR004762-2"/>
    </source>
</evidence>
<dbReference type="EMBL" id="AP017470">
    <property type="protein sequence ID" value="BBB33244.1"/>
    <property type="molecule type" value="Genomic_DNA"/>
</dbReference>
<protein>
    <submittedName>
        <fullName evidence="8">Biotin synthase</fullName>
        <ecNumber evidence="8">2.8.1.6</ecNumber>
    </submittedName>
</protein>
<dbReference type="PANTHER" id="PTHR43726">
    <property type="entry name" value="3-METHYLORNITHINE SYNTHASE"/>
    <property type="match status" value="1"/>
</dbReference>
<dbReference type="SMART" id="SM00729">
    <property type="entry name" value="Elp3"/>
    <property type="match status" value="1"/>
</dbReference>
<keyword evidence="2" id="KW-0479">Metal-binding</keyword>
<keyword evidence="4 5" id="KW-0411">Iron-sulfur</keyword>
<feature type="binding site" evidence="5">
    <location>
        <position position="51"/>
    </location>
    <ligand>
        <name>[4Fe-4S] cluster</name>
        <dbReference type="ChEBI" id="CHEBI:49883"/>
        <note>4Fe-4S-S-AdoMet</note>
    </ligand>
</feature>
<dbReference type="GO" id="GO:0051539">
    <property type="term" value="F:4 iron, 4 sulfur cluster binding"/>
    <property type="evidence" value="ECO:0007669"/>
    <property type="project" value="UniProtKB-KW"/>
</dbReference>
<feature type="binding site" evidence="5">
    <location>
        <position position="55"/>
    </location>
    <ligand>
        <name>[4Fe-4S] cluster</name>
        <dbReference type="ChEBI" id="CHEBI:49883"/>
        <note>4Fe-4S-S-AdoMet</note>
    </ligand>
</feature>
<dbReference type="EC" id="2.8.1.6" evidence="8"/>